<accession>A0ABR2LIZ2</accession>
<organism evidence="1 2">
    <name type="scientific">Platanthera guangdongensis</name>
    <dbReference type="NCBI Taxonomy" id="2320717"/>
    <lineage>
        <taxon>Eukaryota</taxon>
        <taxon>Viridiplantae</taxon>
        <taxon>Streptophyta</taxon>
        <taxon>Embryophyta</taxon>
        <taxon>Tracheophyta</taxon>
        <taxon>Spermatophyta</taxon>
        <taxon>Magnoliopsida</taxon>
        <taxon>Liliopsida</taxon>
        <taxon>Asparagales</taxon>
        <taxon>Orchidaceae</taxon>
        <taxon>Orchidoideae</taxon>
        <taxon>Orchideae</taxon>
        <taxon>Orchidinae</taxon>
        <taxon>Platanthera</taxon>
    </lineage>
</organism>
<name>A0ABR2LIZ2_9ASPA</name>
<evidence type="ECO:0000313" key="1">
    <source>
        <dbReference type="EMBL" id="KAK8941820.1"/>
    </source>
</evidence>
<reference evidence="1 2" key="1">
    <citation type="journal article" date="2022" name="Nat. Plants">
        <title>Genomes of leafy and leafless Platanthera orchids illuminate the evolution of mycoheterotrophy.</title>
        <authorList>
            <person name="Li M.H."/>
            <person name="Liu K.W."/>
            <person name="Li Z."/>
            <person name="Lu H.C."/>
            <person name="Ye Q.L."/>
            <person name="Zhang D."/>
            <person name="Wang J.Y."/>
            <person name="Li Y.F."/>
            <person name="Zhong Z.M."/>
            <person name="Liu X."/>
            <person name="Yu X."/>
            <person name="Liu D.K."/>
            <person name="Tu X.D."/>
            <person name="Liu B."/>
            <person name="Hao Y."/>
            <person name="Liao X.Y."/>
            <person name="Jiang Y.T."/>
            <person name="Sun W.H."/>
            <person name="Chen J."/>
            <person name="Chen Y.Q."/>
            <person name="Ai Y."/>
            <person name="Zhai J.W."/>
            <person name="Wu S.S."/>
            <person name="Zhou Z."/>
            <person name="Hsiao Y.Y."/>
            <person name="Wu W.L."/>
            <person name="Chen Y.Y."/>
            <person name="Lin Y.F."/>
            <person name="Hsu J.L."/>
            <person name="Li C.Y."/>
            <person name="Wang Z.W."/>
            <person name="Zhao X."/>
            <person name="Zhong W.Y."/>
            <person name="Ma X.K."/>
            <person name="Ma L."/>
            <person name="Huang J."/>
            <person name="Chen G.Z."/>
            <person name="Huang M.Z."/>
            <person name="Huang L."/>
            <person name="Peng D.H."/>
            <person name="Luo Y.B."/>
            <person name="Zou S.Q."/>
            <person name="Chen S.P."/>
            <person name="Lan S."/>
            <person name="Tsai W.C."/>
            <person name="Van de Peer Y."/>
            <person name="Liu Z.J."/>
        </authorList>
    </citation>
    <scope>NUCLEOTIDE SEQUENCE [LARGE SCALE GENOMIC DNA]</scope>
    <source>
        <strain evidence="1">Lor288</strain>
    </source>
</reference>
<protein>
    <submittedName>
        <fullName evidence="1">Uncharacterized protein</fullName>
    </submittedName>
</protein>
<comment type="caution">
    <text evidence="1">The sequence shown here is derived from an EMBL/GenBank/DDBJ whole genome shotgun (WGS) entry which is preliminary data.</text>
</comment>
<gene>
    <name evidence="1" type="ORF">KSP40_PGU017703</name>
</gene>
<sequence length="93" mass="10950">MHAGGIASKLYLLLSSDFMELGQINRFRNLRFYSSKIDWKKLRPMILKRIKNRVEDYPVKAMIPMAEDVLEARQLLRVGIYTLMKYVPIKSCK</sequence>
<dbReference type="EMBL" id="JBBWWR010000019">
    <property type="protein sequence ID" value="KAK8941820.1"/>
    <property type="molecule type" value="Genomic_DNA"/>
</dbReference>
<keyword evidence="2" id="KW-1185">Reference proteome</keyword>
<proteinExistence type="predicted"/>
<evidence type="ECO:0000313" key="2">
    <source>
        <dbReference type="Proteomes" id="UP001412067"/>
    </source>
</evidence>
<dbReference type="Proteomes" id="UP001412067">
    <property type="component" value="Unassembled WGS sequence"/>
</dbReference>